<dbReference type="STRING" id="517417.Cpar_1779"/>
<evidence type="ECO:0000256" key="1">
    <source>
        <dbReference type="ARBA" id="ARBA00006525"/>
    </source>
</evidence>
<dbReference type="Pfam" id="PF17782">
    <property type="entry name" value="WHD_DprA"/>
    <property type="match status" value="1"/>
</dbReference>
<feature type="domain" description="Helix-hairpin-helix DNA-binding motif class 1" evidence="2">
    <location>
        <begin position="15"/>
        <end position="34"/>
    </location>
</feature>
<reference evidence="3" key="1">
    <citation type="submission" date="2008-06" db="EMBL/GenBank/DDBJ databases">
        <title>Complete sequence of Chlorobaculum parvum NCIB 8327.</title>
        <authorList>
            <consortium name="US DOE Joint Genome Institute"/>
            <person name="Lucas S."/>
            <person name="Copeland A."/>
            <person name="Lapidus A."/>
            <person name="Glavina del Rio T."/>
            <person name="Dalin E."/>
            <person name="Tice H."/>
            <person name="Bruce D."/>
            <person name="Goodwin L."/>
            <person name="Pitluck S."/>
            <person name="Schmutz J."/>
            <person name="Larimer F."/>
            <person name="Land M."/>
            <person name="Hauser L."/>
            <person name="Kyrpides N."/>
            <person name="Mikhailova N."/>
            <person name="Zhao F."/>
            <person name="Li T."/>
            <person name="Liu Z."/>
            <person name="Overmann J."/>
            <person name="Bryant D.A."/>
            <person name="Richardson P."/>
        </authorList>
    </citation>
    <scope>NUCLEOTIDE SEQUENCE [LARGE SCALE GENOMIC DNA]</scope>
    <source>
        <strain evidence="3">NCIB 8327</strain>
    </source>
</reference>
<dbReference type="OrthoDB" id="9785707at2"/>
<dbReference type="Proteomes" id="UP000008811">
    <property type="component" value="Chromosome"/>
</dbReference>
<gene>
    <name evidence="3" type="ordered locus">Cpar_1779</name>
</gene>
<dbReference type="GO" id="GO:0009294">
    <property type="term" value="P:DNA-mediated transformation"/>
    <property type="evidence" value="ECO:0007669"/>
    <property type="project" value="InterPro"/>
</dbReference>
<dbReference type="AlphaFoldDB" id="B3QQG8"/>
<dbReference type="eggNOG" id="COG0758">
    <property type="taxonomic scope" value="Bacteria"/>
</dbReference>
<dbReference type="RefSeq" id="WP_012503004.1">
    <property type="nucleotide sequence ID" value="NC_011027.1"/>
</dbReference>
<dbReference type="InterPro" id="IPR003583">
    <property type="entry name" value="Hlx-hairpin-Hlx_DNA-bd_motif"/>
</dbReference>
<dbReference type="Pfam" id="PF02481">
    <property type="entry name" value="DNA_processg_A"/>
    <property type="match status" value="1"/>
</dbReference>
<dbReference type="InterPro" id="IPR057666">
    <property type="entry name" value="DrpA_SLOG"/>
</dbReference>
<dbReference type="Gene3D" id="1.10.10.10">
    <property type="entry name" value="Winged helix-like DNA-binding domain superfamily/Winged helix DNA-binding domain"/>
    <property type="match status" value="1"/>
</dbReference>
<dbReference type="eggNOG" id="COG0322">
    <property type="taxonomic scope" value="Bacteria"/>
</dbReference>
<dbReference type="SUPFAM" id="SSF47781">
    <property type="entry name" value="RuvA domain 2-like"/>
    <property type="match status" value="1"/>
</dbReference>
<dbReference type="InterPro" id="IPR010994">
    <property type="entry name" value="RuvA_2-like"/>
</dbReference>
<dbReference type="PANTHER" id="PTHR43022:SF1">
    <property type="entry name" value="PROTEIN SMF"/>
    <property type="match status" value="1"/>
</dbReference>
<keyword evidence="4" id="KW-1185">Reference proteome</keyword>
<feature type="domain" description="Helix-hairpin-helix DNA-binding motif class 1" evidence="2">
    <location>
        <begin position="47"/>
        <end position="66"/>
    </location>
</feature>
<proteinExistence type="inferred from homology"/>
<dbReference type="PANTHER" id="PTHR43022">
    <property type="entry name" value="PROTEIN SMF"/>
    <property type="match status" value="1"/>
</dbReference>
<protein>
    <submittedName>
        <fullName evidence="3">DNA protecting protein DprA</fullName>
    </submittedName>
</protein>
<dbReference type="InterPro" id="IPR003488">
    <property type="entry name" value="DprA"/>
</dbReference>
<dbReference type="NCBIfam" id="TIGR00732">
    <property type="entry name" value="dprA"/>
    <property type="match status" value="1"/>
</dbReference>
<sequence length="387" mass="41470">MTTTPESNETLVRILMLSKLPGIGPARARTMIATFGSGSTLLEADAEALIQIPGIGKTLARQTAENLASPAWRNKAKLAAEEQIERAGRLNTTIVTMLDPAYPTLLKEIYDPPLALFVRGNVKALATPSLAVVGTRKATSYGKQATEHLCRDLVSMGLTITSGMAYGIDMTAHHTAVQHGGVTIAVLGCGVDTIYTDPAGRLWPRILESGGAIVAEDWLGTEPVPGNFPRRNRLIAGMTLGTLVVESDIKGGSMITASSALEQNREVFAVPGSIFAKVSRGPNSLIQRSQAKAALSADDILSELPPAAFLPTAGRQDVDKPSLPALTPEESRIIEAIEKEAIHIDLIAEKTGIPIEQLLVHLFELEMNRIVLQEPGQLFSIRPPERR</sequence>
<evidence type="ECO:0000259" key="2">
    <source>
        <dbReference type="SMART" id="SM00278"/>
    </source>
</evidence>
<dbReference type="EMBL" id="CP001099">
    <property type="protein sequence ID" value="ACF12171.1"/>
    <property type="molecule type" value="Genomic_DNA"/>
</dbReference>
<evidence type="ECO:0000313" key="3">
    <source>
        <dbReference type="EMBL" id="ACF12171.1"/>
    </source>
</evidence>
<dbReference type="InterPro" id="IPR041614">
    <property type="entry name" value="DprA_WH"/>
</dbReference>
<dbReference type="InterPro" id="IPR036388">
    <property type="entry name" value="WH-like_DNA-bd_sf"/>
</dbReference>
<dbReference type="Gene3D" id="3.40.50.450">
    <property type="match status" value="1"/>
</dbReference>
<dbReference type="HOGENOM" id="CLU_029601_1_1_10"/>
<dbReference type="SUPFAM" id="SSF102405">
    <property type="entry name" value="MCP/YpsA-like"/>
    <property type="match status" value="1"/>
</dbReference>
<dbReference type="SMART" id="SM00278">
    <property type="entry name" value="HhH1"/>
    <property type="match status" value="2"/>
</dbReference>
<dbReference type="Pfam" id="PF14520">
    <property type="entry name" value="HHH_5"/>
    <property type="match status" value="1"/>
</dbReference>
<name>B3QQG8_CHLP8</name>
<accession>B3QQG8</accession>
<organism evidence="3 4">
    <name type="scientific">Chlorobaculum parvum (strain DSM 263 / NCIMB 8327)</name>
    <name type="common">Chlorobium vibrioforme subsp. thiosulfatophilum</name>
    <dbReference type="NCBI Taxonomy" id="517417"/>
    <lineage>
        <taxon>Bacteria</taxon>
        <taxon>Pseudomonadati</taxon>
        <taxon>Chlorobiota</taxon>
        <taxon>Chlorobiia</taxon>
        <taxon>Chlorobiales</taxon>
        <taxon>Chlorobiaceae</taxon>
        <taxon>Chlorobaculum</taxon>
    </lineage>
</organism>
<dbReference type="GO" id="GO:0006281">
    <property type="term" value="P:DNA repair"/>
    <property type="evidence" value="ECO:0007669"/>
    <property type="project" value="InterPro"/>
</dbReference>
<dbReference type="GO" id="GO:0003677">
    <property type="term" value="F:DNA binding"/>
    <property type="evidence" value="ECO:0007669"/>
    <property type="project" value="InterPro"/>
</dbReference>
<evidence type="ECO:0000313" key="4">
    <source>
        <dbReference type="Proteomes" id="UP000008811"/>
    </source>
</evidence>
<dbReference type="KEGG" id="cpc:Cpar_1779"/>
<comment type="similarity">
    <text evidence="1">Belongs to the DprA/Smf family.</text>
</comment>